<dbReference type="InterPro" id="IPR036097">
    <property type="entry name" value="HisK_dim/P_sf"/>
</dbReference>
<dbReference type="InterPro" id="IPR003594">
    <property type="entry name" value="HATPase_dom"/>
</dbReference>
<comment type="subunit">
    <text evidence="14">At low DSF concentrations, interacts with RpfF.</text>
</comment>
<evidence type="ECO:0000256" key="10">
    <source>
        <dbReference type="ARBA" id="ARBA00022840"/>
    </source>
</evidence>
<dbReference type="SUPFAM" id="SSF52172">
    <property type="entry name" value="CheY-like"/>
    <property type="match status" value="1"/>
</dbReference>
<name>A0A7K1TEK8_9BACT</name>
<dbReference type="SUPFAM" id="SSF63829">
    <property type="entry name" value="Calcium-dependent phosphotriesterase"/>
    <property type="match status" value="2"/>
</dbReference>
<dbReference type="Pfam" id="PF07495">
    <property type="entry name" value="Y_Y_Y"/>
    <property type="match status" value="1"/>
</dbReference>
<dbReference type="Pfam" id="PF02518">
    <property type="entry name" value="HATPase_c"/>
    <property type="match status" value="1"/>
</dbReference>
<evidence type="ECO:0000256" key="3">
    <source>
        <dbReference type="ARBA" id="ARBA00012438"/>
    </source>
</evidence>
<dbReference type="InterPro" id="IPR001789">
    <property type="entry name" value="Sig_transdc_resp-reg_receiver"/>
</dbReference>
<evidence type="ECO:0000256" key="13">
    <source>
        <dbReference type="ARBA" id="ARBA00023136"/>
    </source>
</evidence>
<dbReference type="Pfam" id="PF00072">
    <property type="entry name" value="Response_reg"/>
    <property type="match status" value="1"/>
</dbReference>
<keyword evidence="7 18" id="KW-0812">Transmembrane</keyword>
<dbReference type="InterPro" id="IPR013783">
    <property type="entry name" value="Ig-like_fold"/>
</dbReference>
<dbReference type="PANTHER" id="PTHR45339:SF1">
    <property type="entry name" value="HYBRID SIGNAL TRANSDUCTION HISTIDINE KINASE J"/>
    <property type="match status" value="1"/>
</dbReference>
<keyword evidence="4" id="KW-1003">Cell membrane</keyword>
<dbReference type="EMBL" id="WQKZ01000002">
    <property type="protein sequence ID" value="MVN76824.1"/>
    <property type="molecule type" value="Genomic_DNA"/>
</dbReference>
<feature type="transmembrane region" description="Helical" evidence="18">
    <location>
        <begin position="45"/>
        <end position="63"/>
    </location>
</feature>
<dbReference type="Gene3D" id="1.20.120.160">
    <property type="entry name" value="HPT domain"/>
    <property type="match status" value="1"/>
</dbReference>
<dbReference type="EC" id="2.7.13.3" evidence="3"/>
<protein>
    <recommendedName>
        <fullName evidence="15">Sensory/regulatory protein RpfC</fullName>
        <ecNumber evidence="3">2.7.13.3</ecNumber>
    </recommendedName>
</protein>
<dbReference type="CDD" id="cd16922">
    <property type="entry name" value="HATPase_EvgS-ArcB-TorS-like"/>
    <property type="match status" value="1"/>
</dbReference>
<dbReference type="SMART" id="SM00387">
    <property type="entry name" value="HATPase_c"/>
    <property type="match status" value="1"/>
</dbReference>
<keyword evidence="11 18" id="KW-1133">Transmembrane helix</keyword>
<comment type="catalytic activity">
    <reaction evidence="1">
        <text>ATP + protein L-histidine = ADP + protein N-phospho-L-histidine.</text>
        <dbReference type="EC" id="2.7.13.3"/>
    </reaction>
</comment>
<evidence type="ECO:0000313" key="22">
    <source>
        <dbReference type="Proteomes" id="UP000441336"/>
    </source>
</evidence>
<evidence type="ECO:0000256" key="18">
    <source>
        <dbReference type="SAM" id="Phobius"/>
    </source>
</evidence>
<dbReference type="Gene3D" id="2.130.10.10">
    <property type="entry name" value="YVTN repeat-like/Quinoprotein amine dehydrogenase"/>
    <property type="match status" value="2"/>
</dbReference>
<evidence type="ECO:0000256" key="17">
    <source>
        <dbReference type="SAM" id="MobiDB-lite"/>
    </source>
</evidence>
<keyword evidence="5 16" id="KW-0597">Phosphoprotein</keyword>
<feature type="transmembrane region" description="Helical" evidence="18">
    <location>
        <begin position="16"/>
        <end position="33"/>
    </location>
</feature>
<keyword evidence="13 18" id="KW-0472">Membrane</keyword>
<evidence type="ECO:0000256" key="9">
    <source>
        <dbReference type="ARBA" id="ARBA00022777"/>
    </source>
</evidence>
<feature type="domain" description="Response regulatory" evidence="20">
    <location>
        <begin position="994"/>
        <end position="1113"/>
    </location>
</feature>
<keyword evidence="6" id="KW-0808">Transferase</keyword>
<evidence type="ECO:0000313" key="21">
    <source>
        <dbReference type="EMBL" id="MVN76824.1"/>
    </source>
</evidence>
<dbReference type="PROSITE" id="PS50109">
    <property type="entry name" value="HIS_KIN"/>
    <property type="match status" value="1"/>
</dbReference>
<keyword evidence="8" id="KW-0547">Nucleotide-binding</keyword>
<evidence type="ECO:0000259" key="20">
    <source>
        <dbReference type="PROSITE" id="PS50110"/>
    </source>
</evidence>
<dbReference type="SUPFAM" id="SSF47384">
    <property type="entry name" value="Homodimeric domain of signal transducing histidine kinase"/>
    <property type="match status" value="1"/>
</dbReference>
<feature type="modified residue" description="4-aspartylphosphate" evidence="16">
    <location>
        <position position="1045"/>
    </location>
</feature>
<proteinExistence type="predicted"/>
<dbReference type="InterPro" id="IPR015943">
    <property type="entry name" value="WD40/YVTN_repeat-like_dom_sf"/>
</dbReference>
<dbReference type="SMART" id="SM00388">
    <property type="entry name" value="HisKA"/>
    <property type="match status" value="1"/>
</dbReference>
<dbReference type="Gene3D" id="3.30.565.10">
    <property type="entry name" value="Histidine kinase-like ATPase, C-terminal domain"/>
    <property type="match status" value="1"/>
</dbReference>
<dbReference type="Gene3D" id="2.60.40.10">
    <property type="entry name" value="Immunoglobulins"/>
    <property type="match status" value="1"/>
</dbReference>
<dbReference type="InterPro" id="IPR036890">
    <property type="entry name" value="HATPase_C_sf"/>
</dbReference>
<dbReference type="GO" id="GO:0005886">
    <property type="term" value="C:plasma membrane"/>
    <property type="evidence" value="ECO:0007669"/>
    <property type="project" value="UniProtKB-SubCell"/>
</dbReference>
<evidence type="ECO:0000256" key="8">
    <source>
        <dbReference type="ARBA" id="ARBA00022741"/>
    </source>
</evidence>
<comment type="caution">
    <text evidence="21">The sequence shown here is derived from an EMBL/GenBank/DDBJ whole genome shotgun (WGS) entry which is preliminary data.</text>
</comment>
<evidence type="ECO:0000256" key="16">
    <source>
        <dbReference type="PROSITE-ProRule" id="PRU00169"/>
    </source>
</evidence>
<evidence type="ECO:0000256" key="4">
    <source>
        <dbReference type="ARBA" id="ARBA00022475"/>
    </source>
</evidence>
<keyword evidence="10" id="KW-0067">ATP-binding</keyword>
<dbReference type="FunFam" id="1.10.287.130:FF:000002">
    <property type="entry name" value="Two-component osmosensing histidine kinase"/>
    <property type="match status" value="1"/>
</dbReference>
<evidence type="ECO:0000256" key="7">
    <source>
        <dbReference type="ARBA" id="ARBA00022692"/>
    </source>
</evidence>
<organism evidence="21 22">
    <name type="scientific">Hymenobacter ginkgonis</name>
    <dbReference type="NCBI Taxonomy" id="2682976"/>
    <lineage>
        <taxon>Bacteria</taxon>
        <taxon>Pseudomonadati</taxon>
        <taxon>Bacteroidota</taxon>
        <taxon>Cytophagia</taxon>
        <taxon>Cytophagales</taxon>
        <taxon>Hymenobacteraceae</taxon>
        <taxon>Hymenobacter</taxon>
    </lineage>
</organism>
<dbReference type="SUPFAM" id="SSF55874">
    <property type="entry name" value="ATPase domain of HSP90 chaperone/DNA topoisomerase II/histidine kinase"/>
    <property type="match status" value="1"/>
</dbReference>
<dbReference type="SUPFAM" id="SSF47226">
    <property type="entry name" value="Histidine-containing phosphotransfer domain, HPT domain"/>
    <property type="match status" value="1"/>
</dbReference>
<dbReference type="InterPro" id="IPR011006">
    <property type="entry name" value="CheY-like_superfamily"/>
</dbReference>
<dbReference type="GO" id="GO:0005524">
    <property type="term" value="F:ATP binding"/>
    <property type="evidence" value="ECO:0007669"/>
    <property type="project" value="UniProtKB-KW"/>
</dbReference>
<comment type="subcellular location">
    <subcellularLocation>
        <location evidence="2">Cell membrane</location>
        <topology evidence="2">Multi-pass membrane protein</topology>
    </subcellularLocation>
</comment>
<dbReference type="Pfam" id="PF00512">
    <property type="entry name" value="HisKA"/>
    <property type="match status" value="1"/>
</dbReference>
<dbReference type="PANTHER" id="PTHR45339">
    <property type="entry name" value="HYBRID SIGNAL TRANSDUCTION HISTIDINE KINASE J"/>
    <property type="match status" value="1"/>
</dbReference>
<dbReference type="GO" id="GO:0000155">
    <property type="term" value="F:phosphorelay sensor kinase activity"/>
    <property type="evidence" value="ECO:0007669"/>
    <property type="project" value="InterPro"/>
</dbReference>
<dbReference type="AlphaFoldDB" id="A0A7K1TEK8"/>
<dbReference type="InterPro" id="IPR005467">
    <property type="entry name" value="His_kinase_dom"/>
</dbReference>
<accession>A0A7K1TEK8</accession>
<dbReference type="SMART" id="SM00448">
    <property type="entry name" value="REC"/>
    <property type="match status" value="1"/>
</dbReference>
<dbReference type="PROSITE" id="PS50110">
    <property type="entry name" value="RESPONSE_REGULATORY"/>
    <property type="match status" value="1"/>
</dbReference>
<dbReference type="InterPro" id="IPR036641">
    <property type="entry name" value="HPT_dom_sf"/>
</dbReference>
<gene>
    <name evidence="21" type="ORF">GO988_10865</name>
</gene>
<keyword evidence="9" id="KW-0418">Kinase</keyword>
<dbReference type="CDD" id="cd17546">
    <property type="entry name" value="REC_hyHK_CKI1_RcsC-like"/>
    <property type="match status" value="1"/>
</dbReference>
<evidence type="ECO:0000256" key="2">
    <source>
        <dbReference type="ARBA" id="ARBA00004651"/>
    </source>
</evidence>
<evidence type="ECO:0000256" key="15">
    <source>
        <dbReference type="ARBA" id="ARBA00068150"/>
    </source>
</evidence>
<dbReference type="InterPro" id="IPR011123">
    <property type="entry name" value="Y_Y_Y"/>
</dbReference>
<dbReference type="Proteomes" id="UP000441336">
    <property type="component" value="Unassembled WGS sequence"/>
</dbReference>
<feature type="domain" description="Histidine kinase" evidence="19">
    <location>
        <begin position="749"/>
        <end position="971"/>
    </location>
</feature>
<dbReference type="Gene3D" id="3.40.50.2300">
    <property type="match status" value="1"/>
</dbReference>
<dbReference type="CDD" id="cd00082">
    <property type="entry name" value="HisKA"/>
    <property type="match status" value="1"/>
</dbReference>
<keyword evidence="12" id="KW-0902">Two-component regulatory system</keyword>
<dbReference type="InterPro" id="IPR004358">
    <property type="entry name" value="Sig_transdc_His_kin-like_C"/>
</dbReference>
<dbReference type="PRINTS" id="PR00344">
    <property type="entry name" value="BCTRLSENSOR"/>
</dbReference>
<evidence type="ECO:0000259" key="19">
    <source>
        <dbReference type="PROSITE" id="PS50109"/>
    </source>
</evidence>
<dbReference type="InterPro" id="IPR008207">
    <property type="entry name" value="Sig_transdc_His_kin_Hpt_dom"/>
</dbReference>
<evidence type="ECO:0000256" key="12">
    <source>
        <dbReference type="ARBA" id="ARBA00023012"/>
    </source>
</evidence>
<dbReference type="Gene3D" id="1.10.287.130">
    <property type="match status" value="1"/>
</dbReference>
<dbReference type="InterPro" id="IPR003661">
    <property type="entry name" value="HisK_dim/P_dom"/>
</dbReference>
<evidence type="ECO:0000256" key="14">
    <source>
        <dbReference type="ARBA" id="ARBA00064003"/>
    </source>
</evidence>
<dbReference type="Pfam" id="PF07494">
    <property type="entry name" value="Reg_prop"/>
    <property type="match status" value="2"/>
</dbReference>
<evidence type="ECO:0000256" key="11">
    <source>
        <dbReference type="ARBA" id="ARBA00022989"/>
    </source>
</evidence>
<dbReference type="FunFam" id="3.30.565.10:FF:000010">
    <property type="entry name" value="Sensor histidine kinase RcsC"/>
    <property type="match status" value="1"/>
</dbReference>
<reference evidence="21 22" key="1">
    <citation type="submission" date="2019-12" db="EMBL/GenBank/DDBJ databases">
        <title>Hymenobacter sp. HMF4947 Genome sequencing and assembly.</title>
        <authorList>
            <person name="Kang H."/>
            <person name="Cha I."/>
            <person name="Kim H."/>
            <person name="Joh K."/>
        </authorList>
    </citation>
    <scope>NUCLEOTIDE SEQUENCE [LARGE SCALE GENOMIC DNA]</scope>
    <source>
        <strain evidence="21 22">HMF4947</strain>
    </source>
</reference>
<keyword evidence="22" id="KW-1185">Reference proteome</keyword>
<dbReference type="Pfam" id="PF01627">
    <property type="entry name" value="Hpt"/>
    <property type="match status" value="1"/>
</dbReference>
<feature type="region of interest" description="Disordered" evidence="17">
    <location>
        <begin position="1117"/>
        <end position="1141"/>
    </location>
</feature>
<evidence type="ECO:0000256" key="5">
    <source>
        <dbReference type="ARBA" id="ARBA00022553"/>
    </source>
</evidence>
<evidence type="ECO:0000256" key="1">
    <source>
        <dbReference type="ARBA" id="ARBA00000085"/>
    </source>
</evidence>
<sequence length="1248" mass="132407">MLSQKPLAFARAPTNLLPYLLWTTSTGAIFYVIDFKYLRQKSLHWLGVGLLAWLLPAAAWATPAPAPARAYVRQFGPTEGLSQPFIYCLLQDRQGYLWLGTAEGLVRYDGSRFVTFTTRDGLAENFVTGLREDPATGSLWVRHYQGGQSVRTAGGPNFRTAPTPTAGGQAALVGPPSPDRARLNAYLHRYPLGLPPEVSLTCLLEDREGNTWLGTAGQGLWRHSDKHLSLLPLPSGPSGASLVIVNQSATKRPSHVWSTFNGGPFFRLPSATSGSIVAAGSQLPPLPGEPATALLARPAALGGGFWVGNALGVWAVSAPGQPAQAVAGLSDSLGSAVTALAYAPGSGLWVGTAADGIYLLPNASASAPAPVVQHFSTANGLLHNSIFALLADHTGRVWVGTHNTGLAVWEPARKRFTYTRLNRAGLDASALAETTDGTIWVGTEGQGLYYHPAKAGAWQHLTTATGLPDNYFTALLPLPAAGGGRAAGLLLVHPQGLSRLDLQGHRATPLATPDDPLVRGCLPAAALTAGPTSVAWVGTRTGLLRLDLGTLGYPALPPAAPGLALASAEVDGEARPAAALGQLSAGQHHVSFVFQGISLAANGTQGLQYRYRLRGLSTEWSRPSLAGEAQFVGLGPGHYVLEVQVRRAGPAASWSPARRSEFGIATPWWRQPWALLAGLGLLAGAAVAIVRGREGVLRRQKFQLEHTVRERTTELRRQNHHIEQINSELLVARDAAEASRRAKAQFLANMSHEIRTPMNAVIGLTNLLQHTSPTPEQAEYLTAIGSSSQNLLVILNDILDSSKMEAGKLTLEQVAFRLPEAVRGLSTMFRYAADSKGLRLSVLVDATVPVAVIGDPVRLQQVLVNLVSNALKFTRQGGVTVRVAPVAGGPAGHVVLRFTVQDTGIGIAADKLTAIFEDFSQANASTTREFGGTGLGLSIARNLVQLHGGQLGVRSEEGVGSEFYFELTYPVADAAQAHPNAVAGPLPAFEPALRVLVAEDNALNQLVARKTLENWNVQVVIADNGRLAVEQALAATTPFDAIFMDIQMPELDGYAATRALRQHFPSLSSLPIIGLTASVLPEDRSLALAAGMNDILAKPFEPATLYARLAHCTGRLASATSPSPTPAPSPELAAPASPPPLRPNWQQLEDLAGGNAGFIKQIVNTFLTEAPALEQLLAAAYPHDPAGLASLAHKLKGQVAYFGVPILHTQLDELERSARQPNCPYCEPLLVAVRQQLGQLYPLLHERA</sequence>
<evidence type="ECO:0000256" key="6">
    <source>
        <dbReference type="ARBA" id="ARBA00022679"/>
    </source>
</evidence>
<dbReference type="InterPro" id="IPR011110">
    <property type="entry name" value="Reg_prop"/>
</dbReference>